<evidence type="ECO:0000256" key="4">
    <source>
        <dbReference type="ARBA" id="ARBA00022737"/>
    </source>
</evidence>
<keyword evidence="7" id="KW-1185">Reference proteome</keyword>
<comment type="subcellular location">
    <subcellularLocation>
        <location evidence="1">Cytoplasm</location>
    </subcellularLocation>
</comment>
<evidence type="ECO:0000259" key="5">
    <source>
        <dbReference type="PROSITE" id="PS50245"/>
    </source>
</evidence>
<dbReference type="SUPFAM" id="SSF74924">
    <property type="entry name" value="Cap-Gly domain"/>
    <property type="match status" value="1"/>
</dbReference>
<dbReference type="PANTHER" id="PTHR46652:SF3">
    <property type="entry name" value="LEUCINE-RICH REPEAT-CONTAINING PROTEIN 9"/>
    <property type="match status" value="1"/>
</dbReference>
<reference evidence="6 7" key="1">
    <citation type="submission" date="2019-10" db="EMBL/GenBank/DDBJ databases">
        <authorList>
            <person name="Palmer J.M."/>
        </authorList>
    </citation>
    <scope>NUCLEOTIDE SEQUENCE [LARGE SCALE GENOMIC DNA]</scope>
    <source>
        <strain evidence="6 7">TWF694</strain>
    </source>
</reference>
<evidence type="ECO:0000256" key="3">
    <source>
        <dbReference type="ARBA" id="ARBA00022614"/>
    </source>
</evidence>
<evidence type="ECO:0000313" key="6">
    <source>
        <dbReference type="EMBL" id="KAK6539693.1"/>
    </source>
</evidence>
<keyword evidence="2" id="KW-0963">Cytoplasm</keyword>
<sequence>MSSSFHTGQRLSFESQLCTVRYIGEVKGTKGEWLGVEWDDSTRGKHSGEHNGTKYFECKVPGAGSFVRPNRPHDVPNTFLQGLKEKYIANLEASGIPKPIIFGTKAAEEVGFDKISKKFSELDTLRSVILDYMKINVCDDDLEEISATCANARELNLSCNLFEDFEQVTKICFSLPKVESLTINGNRFAKVQIAEKYAHGFSKIKTLKAEDLRSTWAELFELVDSFTNVVDLSLAVGDLQKLAPTIKPQISELRIANRLESICLEEHAIETLIDLEDLQRLPCLRRLLLARNKIRTVYSTAANSNADDKLCFPSVTFLDVSNNQIDDWKFLDDIRTAFPKLESLRIGQNPLYNNGSSGGMFQITVGRLHHNVTTLNFSVIKSAERADAELFYISTIVKELSEKPVEQEADILSRHTRWQELQSLHGEQTINRDSSQKPKDALASRLIEVEVSRGSKTLLKKFPRNVTIGKLSGLIGRLFGANPLDISLYLIEDGIGENGVRETMLVDELRELDYYVVDANAKLAVRDK</sequence>
<dbReference type="Gene3D" id="3.80.10.10">
    <property type="entry name" value="Ribonuclease Inhibitor"/>
    <property type="match status" value="2"/>
</dbReference>
<proteinExistence type="predicted"/>
<dbReference type="InterPro" id="IPR036859">
    <property type="entry name" value="CAP-Gly_dom_sf"/>
</dbReference>
<protein>
    <recommendedName>
        <fullName evidence="5">CAP-Gly domain-containing protein</fullName>
    </recommendedName>
</protein>
<dbReference type="InterPro" id="IPR000938">
    <property type="entry name" value="CAP-Gly_domain"/>
</dbReference>
<evidence type="ECO:0000313" key="7">
    <source>
        <dbReference type="Proteomes" id="UP001365542"/>
    </source>
</evidence>
<keyword evidence="4" id="KW-0677">Repeat</keyword>
<dbReference type="AlphaFoldDB" id="A0AAV9XC77"/>
<dbReference type="Gene3D" id="2.30.30.190">
    <property type="entry name" value="CAP Gly-rich-like domain"/>
    <property type="match status" value="1"/>
</dbReference>
<dbReference type="InterPro" id="IPR032675">
    <property type="entry name" value="LRR_dom_sf"/>
</dbReference>
<dbReference type="Pfam" id="PF01302">
    <property type="entry name" value="CAP_GLY"/>
    <property type="match status" value="1"/>
</dbReference>
<comment type="caution">
    <text evidence="6">The sequence shown here is derived from an EMBL/GenBank/DDBJ whole genome shotgun (WGS) entry which is preliminary data.</text>
</comment>
<accession>A0AAV9XC77</accession>
<dbReference type="EMBL" id="JAVHJO010000006">
    <property type="protein sequence ID" value="KAK6539693.1"/>
    <property type="molecule type" value="Genomic_DNA"/>
</dbReference>
<dbReference type="InterPro" id="IPR044079">
    <property type="entry name" value="Ubl_TBCE"/>
</dbReference>
<evidence type="ECO:0000256" key="2">
    <source>
        <dbReference type="ARBA" id="ARBA00022490"/>
    </source>
</evidence>
<keyword evidence="3" id="KW-0433">Leucine-rich repeat</keyword>
<feature type="domain" description="CAP-Gly" evidence="5">
    <location>
        <begin position="24"/>
        <end position="68"/>
    </location>
</feature>
<dbReference type="PROSITE" id="PS50245">
    <property type="entry name" value="CAP_GLY_2"/>
    <property type="match status" value="1"/>
</dbReference>
<dbReference type="Proteomes" id="UP001365542">
    <property type="component" value="Unassembled WGS sequence"/>
</dbReference>
<organism evidence="6 7">
    <name type="scientific">Orbilia ellipsospora</name>
    <dbReference type="NCBI Taxonomy" id="2528407"/>
    <lineage>
        <taxon>Eukaryota</taxon>
        <taxon>Fungi</taxon>
        <taxon>Dikarya</taxon>
        <taxon>Ascomycota</taxon>
        <taxon>Pezizomycotina</taxon>
        <taxon>Orbiliomycetes</taxon>
        <taxon>Orbiliales</taxon>
        <taxon>Orbiliaceae</taxon>
        <taxon>Orbilia</taxon>
    </lineage>
</organism>
<dbReference type="GO" id="GO:0005737">
    <property type="term" value="C:cytoplasm"/>
    <property type="evidence" value="ECO:0007669"/>
    <property type="project" value="UniProtKB-SubCell"/>
</dbReference>
<dbReference type="PANTHER" id="PTHR46652">
    <property type="entry name" value="LEUCINE-RICH REPEAT AND IQ DOMAIN-CONTAINING PROTEIN 1-RELATED"/>
    <property type="match status" value="1"/>
</dbReference>
<name>A0AAV9XC77_9PEZI</name>
<dbReference type="InterPro" id="IPR050836">
    <property type="entry name" value="SDS22/Internalin_LRR"/>
</dbReference>
<evidence type="ECO:0000256" key="1">
    <source>
        <dbReference type="ARBA" id="ARBA00004496"/>
    </source>
</evidence>
<dbReference type="SUPFAM" id="SSF52058">
    <property type="entry name" value="L domain-like"/>
    <property type="match status" value="1"/>
</dbReference>
<dbReference type="Gene3D" id="3.10.20.90">
    <property type="entry name" value="Phosphatidylinositol 3-kinase Catalytic Subunit, Chain A, domain 1"/>
    <property type="match status" value="1"/>
</dbReference>
<dbReference type="CDD" id="cd17044">
    <property type="entry name" value="Ubl_TBCE"/>
    <property type="match status" value="1"/>
</dbReference>
<dbReference type="SMART" id="SM01052">
    <property type="entry name" value="CAP_GLY"/>
    <property type="match status" value="1"/>
</dbReference>
<gene>
    <name evidence="6" type="ORF">TWF694_009897</name>
</gene>